<gene>
    <name evidence="2" type="ORF">Tci_901226</name>
</gene>
<proteinExistence type="predicted"/>
<reference evidence="2" key="1">
    <citation type="journal article" date="2019" name="Sci. Rep.">
        <title>Draft genome of Tanacetum cinerariifolium, the natural source of mosquito coil.</title>
        <authorList>
            <person name="Yamashiro T."/>
            <person name="Shiraishi A."/>
            <person name="Satake H."/>
            <person name="Nakayama K."/>
        </authorList>
    </citation>
    <scope>NUCLEOTIDE SEQUENCE</scope>
</reference>
<dbReference type="AlphaFoldDB" id="A0A699V2H5"/>
<sequence>RFGFLPVHCGTTDPAASVSAGTAARCHGRRPAMHRVAPESGPVPGSPTA</sequence>
<evidence type="ECO:0000313" key="2">
    <source>
        <dbReference type="EMBL" id="GFD29257.1"/>
    </source>
</evidence>
<feature type="non-terminal residue" evidence="2">
    <location>
        <position position="1"/>
    </location>
</feature>
<protein>
    <submittedName>
        <fullName evidence="2">Uncharacterized protein</fullName>
    </submittedName>
</protein>
<organism evidence="2">
    <name type="scientific">Tanacetum cinerariifolium</name>
    <name type="common">Dalmatian daisy</name>
    <name type="synonym">Chrysanthemum cinerariifolium</name>
    <dbReference type="NCBI Taxonomy" id="118510"/>
    <lineage>
        <taxon>Eukaryota</taxon>
        <taxon>Viridiplantae</taxon>
        <taxon>Streptophyta</taxon>
        <taxon>Embryophyta</taxon>
        <taxon>Tracheophyta</taxon>
        <taxon>Spermatophyta</taxon>
        <taxon>Magnoliopsida</taxon>
        <taxon>eudicotyledons</taxon>
        <taxon>Gunneridae</taxon>
        <taxon>Pentapetalae</taxon>
        <taxon>asterids</taxon>
        <taxon>campanulids</taxon>
        <taxon>Asterales</taxon>
        <taxon>Asteraceae</taxon>
        <taxon>Asteroideae</taxon>
        <taxon>Anthemideae</taxon>
        <taxon>Anthemidinae</taxon>
        <taxon>Tanacetum</taxon>
    </lineage>
</organism>
<evidence type="ECO:0000256" key="1">
    <source>
        <dbReference type="SAM" id="MobiDB-lite"/>
    </source>
</evidence>
<accession>A0A699V2H5</accession>
<comment type="caution">
    <text evidence="2">The sequence shown here is derived from an EMBL/GenBank/DDBJ whole genome shotgun (WGS) entry which is preliminary data.</text>
</comment>
<dbReference type="EMBL" id="BKCJ011393042">
    <property type="protein sequence ID" value="GFD29257.1"/>
    <property type="molecule type" value="Genomic_DNA"/>
</dbReference>
<name>A0A699V2H5_TANCI</name>
<feature type="region of interest" description="Disordered" evidence="1">
    <location>
        <begin position="30"/>
        <end position="49"/>
    </location>
</feature>